<keyword evidence="1 8" id="KW-0808">Transferase</keyword>
<dbReference type="Gene3D" id="3.40.50.300">
    <property type="entry name" value="P-loop containing nucleotide triphosphate hydrolases"/>
    <property type="match status" value="1"/>
</dbReference>
<dbReference type="GO" id="GO:0051392">
    <property type="term" value="F:tRNA cytidine N4-acetyltransferase activity"/>
    <property type="evidence" value="ECO:0007669"/>
    <property type="project" value="TreeGrafter"/>
</dbReference>
<dbReference type="Gene3D" id="1.20.120.890">
    <property type="entry name" value="tRNA(Met) cytidine acetyltransferase, tail domain"/>
    <property type="match status" value="1"/>
</dbReference>
<dbReference type="GO" id="GO:0002101">
    <property type="term" value="P:tRNA wobble cytosine modification"/>
    <property type="evidence" value="ECO:0007669"/>
    <property type="project" value="TreeGrafter"/>
</dbReference>
<dbReference type="CDD" id="cd04301">
    <property type="entry name" value="NAT_SF"/>
    <property type="match status" value="1"/>
</dbReference>
<dbReference type="PANTHER" id="PTHR10925">
    <property type="entry name" value="N-ACETYLTRANSFERASE 10"/>
    <property type="match status" value="1"/>
</dbReference>
<feature type="domain" description="TmcA/NAT10 N-terminal" evidence="6">
    <location>
        <begin position="7"/>
        <end position="138"/>
    </location>
</feature>
<dbReference type="Gene3D" id="3.40.50.11040">
    <property type="match status" value="1"/>
</dbReference>
<sequence length="645" mass="73796">MMINPTSTRKLWVLQGCRTQLFNQINAIINQFPGDWVTVTTQTDLPNVIHHYINPNQAKSLLGQEFKHAIFDATDGFNLDAFAMLTGTLIKNSVLILLLPESYSNWLDQDSLRWNESTTPIMVPNFIRHLQQTLLEFAHVDMPIIQSLENQDGDVTQQQIVLTQLLQSDSLLNILIAKRGRGKSALAGLFTHHRRCWVTAPNKNALVTFFQFAEADISFYAPDQLMVMNEHQFPDWLIIDEAAMIPLPMLEKILQLALSKQSKILLTTTVEGYEGTGQGFLLKLLKTQSTRQFYLDKPIRWKDNDDLERLTDKLLLNGVSTSDIKSEIDEHTISYSITERQDIDALKSIFYLLKMAHYQTTLVDLRRLFDAENLSVWQVNHTEQLIAAAVTINEGNLPNKLIDEVWRGTRRPKGNLVAQSLVAHAGDKLAAKLKSVRINRIAVIEPYRRQKIAKHLVQHIYQHASINNNDFISVSFAYSEANYQFWLACGFALVHIASHKQANSGSYSMMAIKPITQQGHLLTQRLVQRLQRNAYWLANIIDLPFNQLLTINDQQNLSLDDYQVLQGFCDYHRPFEACYASLCRLANTNVNHSKTPMPLLKALVQQKTSESELIKQYQLTGRNQLIKSIKHEVKSWFTNNQPDCM</sequence>
<evidence type="ECO:0000313" key="9">
    <source>
        <dbReference type="Proteomes" id="UP000247673"/>
    </source>
</evidence>
<comment type="caution">
    <text evidence="8">The sequence shown here is derived from an EMBL/GenBank/DDBJ whole genome shotgun (WGS) entry which is preliminary data.</text>
</comment>
<gene>
    <name evidence="8" type="ORF">DKK78_08050</name>
</gene>
<reference evidence="8 9" key="1">
    <citation type="submission" date="2018-05" db="EMBL/GenBank/DDBJ databases">
        <title>Reference genomes for bee gut microbiota database.</title>
        <authorList>
            <person name="Ellegaard K.M."/>
        </authorList>
    </citation>
    <scope>NUCLEOTIDE SEQUENCE [LARGE SCALE GENOMIC DNA]</scope>
    <source>
        <strain evidence="8 9">ESL0172</strain>
    </source>
</reference>
<accession>A0A2V4DM03</accession>
<dbReference type="Gene3D" id="3.40.630.30">
    <property type="match status" value="1"/>
</dbReference>
<dbReference type="Pfam" id="PF05127">
    <property type="entry name" value="NAT10_TcmA_helicase"/>
    <property type="match status" value="1"/>
</dbReference>
<evidence type="ECO:0000256" key="4">
    <source>
        <dbReference type="ARBA" id="ARBA00023315"/>
    </source>
</evidence>
<evidence type="ECO:0000259" key="7">
    <source>
        <dbReference type="Pfam" id="PF17176"/>
    </source>
</evidence>
<keyword evidence="4" id="KW-0012">Acyltransferase</keyword>
<organism evidence="8 9">
    <name type="scientific">Gilliamella apis</name>
    <dbReference type="NCBI Taxonomy" id="1970738"/>
    <lineage>
        <taxon>Bacteria</taxon>
        <taxon>Pseudomonadati</taxon>
        <taxon>Pseudomonadota</taxon>
        <taxon>Gammaproteobacteria</taxon>
        <taxon>Orbales</taxon>
        <taxon>Orbaceae</taxon>
        <taxon>Gilliamella</taxon>
    </lineage>
</organism>
<dbReference type="EMBL" id="QGLO01000006">
    <property type="protein sequence ID" value="PXY90337.1"/>
    <property type="molecule type" value="Genomic_DNA"/>
</dbReference>
<keyword evidence="9" id="KW-1185">Reference proteome</keyword>
<name>A0A2V4DM03_9GAMM</name>
<evidence type="ECO:0000259" key="6">
    <source>
        <dbReference type="Pfam" id="PF08351"/>
    </source>
</evidence>
<feature type="domain" description="tRNA(Met) cytidine acetyltransferase TmcA tRNA-binding" evidence="7">
    <location>
        <begin position="519"/>
        <end position="639"/>
    </location>
</feature>
<dbReference type="InterPro" id="IPR032672">
    <property type="entry name" value="TmcA/NAT10/Kre33"/>
</dbReference>
<dbReference type="SUPFAM" id="SSF52540">
    <property type="entry name" value="P-loop containing nucleoside triphosphate hydrolases"/>
    <property type="match status" value="1"/>
</dbReference>
<dbReference type="AlphaFoldDB" id="A0A2V4DM03"/>
<dbReference type="GO" id="GO:0005524">
    <property type="term" value="F:ATP binding"/>
    <property type="evidence" value="ECO:0007669"/>
    <property type="project" value="UniProtKB-KW"/>
</dbReference>
<dbReference type="InterPro" id="IPR016181">
    <property type="entry name" value="Acyl_CoA_acyltransferase"/>
</dbReference>
<dbReference type="InterPro" id="IPR013562">
    <property type="entry name" value="TmcA/NAT10_N"/>
</dbReference>
<evidence type="ECO:0000259" key="5">
    <source>
        <dbReference type="Pfam" id="PF05127"/>
    </source>
</evidence>
<dbReference type="Proteomes" id="UP000247673">
    <property type="component" value="Unassembled WGS sequence"/>
</dbReference>
<feature type="domain" description="TcmA/NAT10 helicase" evidence="5">
    <location>
        <begin position="174"/>
        <end position="316"/>
    </location>
</feature>
<evidence type="ECO:0000256" key="3">
    <source>
        <dbReference type="ARBA" id="ARBA00022840"/>
    </source>
</evidence>
<dbReference type="SUPFAM" id="SSF55729">
    <property type="entry name" value="Acyl-CoA N-acyltransferases (Nat)"/>
    <property type="match status" value="1"/>
</dbReference>
<evidence type="ECO:0000256" key="1">
    <source>
        <dbReference type="ARBA" id="ARBA00022679"/>
    </source>
</evidence>
<keyword evidence="3" id="KW-0067">ATP-binding</keyword>
<dbReference type="GO" id="GO:0000049">
    <property type="term" value="F:tRNA binding"/>
    <property type="evidence" value="ECO:0007669"/>
    <property type="project" value="TreeGrafter"/>
</dbReference>
<keyword evidence="2" id="KW-0547">Nucleotide-binding</keyword>
<dbReference type="GO" id="GO:1904812">
    <property type="term" value="P:rRNA acetylation involved in maturation of SSU-rRNA"/>
    <property type="evidence" value="ECO:0007669"/>
    <property type="project" value="TreeGrafter"/>
</dbReference>
<dbReference type="Pfam" id="PF08351">
    <property type="entry name" value="TmcA_N"/>
    <property type="match status" value="1"/>
</dbReference>
<dbReference type="InterPro" id="IPR038321">
    <property type="entry name" value="TmcA_C_sf"/>
</dbReference>
<dbReference type="GO" id="GO:1990883">
    <property type="term" value="F:18S rRNA cytidine N-acetyltransferase activity"/>
    <property type="evidence" value="ECO:0007669"/>
    <property type="project" value="TreeGrafter"/>
</dbReference>
<proteinExistence type="predicted"/>
<dbReference type="InterPro" id="IPR027417">
    <property type="entry name" value="P-loop_NTPase"/>
</dbReference>
<dbReference type="InterPro" id="IPR007807">
    <property type="entry name" value="TcmA/NAT10_helicase"/>
</dbReference>
<evidence type="ECO:0000256" key="2">
    <source>
        <dbReference type="ARBA" id="ARBA00022741"/>
    </source>
</evidence>
<protein>
    <submittedName>
        <fullName evidence="8">tRNA cytosine(34) acetyltransferase TmcA</fullName>
    </submittedName>
</protein>
<dbReference type="GO" id="GO:0051391">
    <property type="term" value="P:tRNA acetylation"/>
    <property type="evidence" value="ECO:0007669"/>
    <property type="project" value="TreeGrafter"/>
</dbReference>
<dbReference type="PANTHER" id="PTHR10925:SF5">
    <property type="entry name" value="RNA CYTIDINE ACETYLTRANSFERASE"/>
    <property type="match status" value="1"/>
</dbReference>
<dbReference type="Pfam" id="PF17176">
    <property type="entry name" value="tRNA_bind_3"/>
    <property type="match status" value="1"/>
</dbReference>
<dbReference type="InterPro" id="IPR033442">
    <property type="entry name" value="TmcA_tRNA_bind"/>
</dbReference>
<evidence type="ECO:0000313" key="8">
    <source>
        <dbReference type="EMBL" id="PXY90337.1"/>
    </source>
</evidence>